<accession>A0A848KTD6</accession>
<reference evidence="3 4" key="1">
    <citation type="submission" date="2020-04" db="EMBL/GenBank/DDBJ databases">
        <title>Gordonia sp. nov. TBRC 11910.</title>
        <authorList>
            <person name="Suriyachadkun C."/>
        </authorList>
    </citation>
    <scope>NUCLEOTIDE SEQUENCE [LARGE SCALE GENOMIC DNA]</scope>
    <source>
        <strain evidence="3 4">TBRC 11910</strain>
    </source>
</reference>
<dbReference type="Proteomes" id="UP000550729">
    <property type="component" value="Unassembled WGS sequence"/>
</dbReference>
<evidence type="ECO:0000259" key="2">
    <source>
        <dbReference type="Pfam" id="PF01575"/>
    </source>
</evidence>
<dbReference type="Gene3D" id="3.10.129.10">
    <property type="entry name" value="Hotdog Thioesterase"/>
    <property type="match status" value="1"/>
</dbReference>
<evidence type="ECO:0000256" key="1">
    <source>
        <dbReference type="ARBA" id="ARBA00005254"/>
    </source>
</evidence>
<dbReference type="EMBL" id="JABBNB010000007">
    <property type="protein sequence ID" value="NMO01257.1"/>
    <property type="molecule type" value="Genomic_DNA"/>
</dbReference>
<gene>
    <name evidence="3" type="ORF">HH308_08515</name>
</gene>
<proteinExistence type="inferred from homology"/>
<protein>
    <submittedName>
        <fullName evidence="3">Dehydratase</fullName>
    </submittedName>
</protein>
<comment type="caution">
    <text evidence="3">The sequence shown here is derived from an EMBL/GenBank/DDBJ whole genome shotgun (WGS) entry which is preliminary data.</text>
</comment>
<dbReference type="AlphaFoldDB" id="A0A848KTD6"/>
<organism evidence="3 4">
    <name type="scientific">Gordonia asplenii</name>
    <dbReference type="NCBI Taxonomy" id="2725283"/>
    <lineage>
        <taxon>Bacteria</taxon>
        <taxon>Bacillati</taxon>
        <taxon>Actinomycetota</taxon>
        <taxon>Actinomycetes</taxon>
        <taxon>Mycobacteriales</taxon>
        <taxon>Gordoniaceae</taxon>
        <taxon>Gordonia</taxon>
    </lineage>
</organism>
<comment type="similarity">
    <text evidence="1">Belongs to the enoyl-CoA hydratase/isomerase family.</text>
</comment>
<keyword evidence="4" id="KW-1185">Reference proteome</keyword>
<evidence type="ECO:0000313" key="4">
    <source>
        <dbReference type="Proteomes" id="UP000550729"/>
    </source>
</evidence>
<evidence type="ECO:0000313" key="3">
    <source>
        <dbReference type="EMBL" id="NMO01257.1"/>
    </source>
</evidence>
<dbReference type="InterPro" id="IPR029069">
    <property type="entry name" value="HotDog_dom_sf"/>
</dbReference>
<feature type="domain" description="MaoC-like" evidence="2">
    <location>
        <begin position="20"/>
        <end position="84"/>
    </location>
</feature>
<sequence length="155" mass="16830">MTAPLPTRPDGLWADDLAVGQTFISRTVDVSSDDIVEFAQRYDPQTFHLDDAAARGTFFDGLVGSGWHTAALTMRLFTEALPIATGIVGAGVDLTWPSAMVAGDVLHLEGTIDDITFSKSRPDRAIVVASHQTLNQHGEARQRSTARLLAWKRPD</sequence>
<dbReference type="SUPFAM" id="SSF54637">
    <property type="entry name" value="Thioesterase/thiol ester dehydrase-isomerase"/>
    <property type="match status" value="1"/>
</dbReference>
<name>A0A848KTD6_9ACTN</name>
<dbReference type="InterPro" id="IPR002539">
    <property type="entry name" value="MaoC-like_dom"/>
</dbReference>
<dbReference type="Pfam" id="PF01575">
    <property type="entry name" value="MaoC_dehydratas"/>
    <property type="match status" value="1"/>
</dbReference>
<dbReference type="RefSeq" id="WP_170193765.1">
    <property type="nucleotide sequence ID" value="NZ_JABBNB010000007.1"/>
</dbReference>